<evidence type="ECO:0000256" key="1">
    <source>
        <dbReference type="SAM" id="MobiDB-lite"/>
    </source>
</evidence>
<dbReference type="EMBL" id="JAEMGP010000005">
    <property type="protein sequence ID" value="KAG5209574.1"/>
    <property type="molecule type" value="Genomic_DNA"/>
</dbReference>
<reference evidence="2 3" key="1">
    <citation type="submission" date="2020-12" db="EMBL/GenBank/DDBJ databases">
        <title>De novo assembly of Tibetan sheep genome.</title>
        <authorList>
            <person name="Li X."/>
        </authorList>
    </citation>
    <scope>NUCLEOTIDE SEQUENCE [LARGE SCALE GENOMIC DNA]</scope>
    <source>
        <tissue evidence="2">Heart</tissue>
    </source>
</reference>
<dbReference type="AlphaFoldDB" id="A0A836D247"/>
<organism evidence="2 3">
    <name type="scientific">Ovis aries</name>
    <name type="common">Sheep</name>
    <dbReference type="NCBI Taxonomy" id="9940"/>
    <lineage>
        <taxon>Eukaryota</taxon>
        <taxon>Metazoa</taxon>
        <taxon>Chordata</taxon>
        <taxon>Craniata</taxon>
        <taxon>Vertebrata</taxon>
        <taxon>Euteleostomi</taxon>
        <taxon>Mammalia</taxon>
        <taxon>Eutheria</taxon>
        <taxon>Laurasiatheria</taxon>
        <taxon>Artiodactyla</taxon>
        <taxon>Ruminantia</taxon>
        <taxon>Pecora</taxon>
        <taxon>Bovidae</taxon>
        <taxon>Caprinae</taxon>
        <taxon>Ovis</taxon>
    </lineage>
</organism>
<dbReference type="Proteomes" id="UP000664991">
    <property type="component" value="Unassembled WGS sequence"/>
</dbReference>
<gene>
    <name evidence="2" type="ORF">JEQ12_017139</name>
</gene>
<name>A0A836D247_SHEEP</name>
<accession>A0A836D247</accession>
<protein>
    <submittedName>
        <fullName evidence="2">Uncharacterized protein</fullName>
    </submittedName>
</protein>
<feature type="region of interest" description="Disordered" evidence="1">
    <location>
        <begin position="1"/>
        <end position="27"/>
    </location>
</feature>
<evidence type="ECO:0000313" key="3">
    <source>
        <dbReference type="Proteomes" id="UP000664991"/>
    </source>
</evidence>
<feature type="compositionally biased region" description="Basic and acidic residues" evidence="1">
    <location>
        <begin position="1"/>
        <end position="17"/>
    </location>
</feature>
<sequence length="111" mass="12257">MLCDDPDGRDGRRKETPEGAGECAPRAHPLPVRQKLAQQLPWWLRGNEPAAWDHVDNFWLFKISIRLFILAAPGLLCGARAPQLQCLVVARGTSLPDRGWSLGRCIGSAES</sequence>
<evidence type="ECO:0000313" key="2">
    <source>
        <dbReference type="EMBL" id="KAG5209574.1"/>
    </source>
</evidence>
<proteinExistence type="predicted"/>
<comment type="caution">
    <text evidence="2">The sequence shown here is derived from an EMBL/GenBank/DDBJ whole genome shotgun (WGS) entry which is preliminary data.</text>
</comment>